<dbReference type="Pfam" id="PF04126">
    <property type="entry name" value="Cyclophil_like"/>
    <property type="match status" value="1"/>
</dbReference>
<dbReference type="STRING" id="96561.Dole_2611"/>
<dbReference type="SUPFAM" id="SSF50891">
    <property type="entry name" value="Cyclophilin-like"/>
    <property type="match status" value="1"/>
</dbReference>
<dbReference type="EMBL" id="CP000859">
    <property type="protein sequence ID" value="ABW68414.1"/>
    <property type="molecule type" value="Genomic_DNA"/>
</dbReference>
<sequence>MTKKQIMLDFGGLVLEAELFDTAIAKRFEAHLPYTVSLTQWGEELYGSVGIDLGEENPVPDIPAGGIAYSRRGNYVCIFFGQTPAWPVEHIGRIAGDQWERLVENPGLDAVTIR</sequence>
<keyword evidence="3" id="KW-1185">Reference proteome</keyword>
<evidence type="ECO:0000313" key="3">
    <source>
        <dbReference type="Proteomes" id="UP000008561"/>
    </source>
</evidence>
<evidence type="ECO:0000259" key="1">
    <source>
        <dbReference type="Pfam" id="PF04126"/>
    </source>
</evidence>
<dbReference type="eggNOG" id="COG2164">
    <property type="taxonomic scope" value="Bacteria"/>
</dbReference>
<dbReference type="InterPro" id="IPR029000">
    <property type="entry name" value="Cyclophilin-like_dom_sf"/>
</dbReference>
<organism evidence="2 3">
    <name type="scientific">Desulfosudis oleivorans (strain DSM 6200 / JCM 39069 / Hxd3)</name>
    <name type="common">Desulfococcus oleovorans</name>
    <dbReference type="NCBI Taxonomy" id="96561"/>
    <lineage>
        <taxon>Bacteria</taxon>
        <taxon>Pseudomonadati</taxon>
        <taxon>Thermodesulfobacteriota</taxon>
        <taxon>Desulfobacteria</taxon>
        <taxon>Desulfobacterales</taxon>
        <taxon>Desulfosudaceae</taxon>
        <taxon>Desulfosudis</taxon>
    </lineage>
</organism>
<dbReference type="Gene3D" id="2.40.100.20">
    <property type="match status" value="1"/>
</dbReference>
<name>A8ZWT3_DESOH</name>
<dbReference type="OrthoDB" id="7061637at2"/>
<proteinExistence type="predicted"/>
<dbReference type="AlphaFoldDB" id="A8ZWT3"/>
<evidence type="ECO:0000313" key="2">
    <source>
        <dbReference type="EMBL" id="ABW68414.1"/>
    </source>
</evidence>
<protein>
    <recommendedName>
        <fullName evidence="1">Cyclophilin TM1367-like domain-containing protein</fullName>
    </recommendedName>
</protein>
<feature type="domain" description="Cyclophilin TM1367-like" evidence="1">
    <location>
        <begin position="4"/>
        <end position="114"/>
    </location>
</feature>
<dbReference type="RefSeq" id="WP_012176026.1">
    <property type="nucleotide sequence ID" value="NC_009943.1"/>
</dbReference>
<dbReference type="HOGENOM" id="CLU_2117075_0_0_7"/>
<gene>
    <name evidence="2" type="ordered locus">Dole_2611</name>
</gene>
<dbReference type="KEGG" id="dol:Dole_2611"/>
<reference evidence="2 3" key="1">
    <citation type="submission" date="2007-10" db="EMBL/GenBank/DDBJ databases">
        <title>Complete sequence of Desulfococcus oleovorans Hxd3.</title>
        <authorList>
            <consortium name="US DOE Joint Genome Institute"/>
            <person name="Copeland A."/>
            <person name="Lucas S."/>
            <person name="Lapidus A."/>
            <person name="Barry K."/>
            <person name="Glavina del Rio T."/>
            <person name="Dalin E."/>
            <person name="Tice H."/>
            <person name="Pitluck S."/>
            <person name="Kiss H."/>
            <person name="Brettin T."/>
            <person name="Bruce D."/>
            <person name="Detter J.C."/>
            <person name="Han C."/>
            <person name="Schmutz J."/>
            <person name="Larimer F."/>
            <person name="Land M."/>
            <person name="Hauser L."/>
            <person name="Kyrpides N."/>
            <person name="Kim E."/>
            <person name="Wawrik B."/>
            <person name="Richardson P."/>
        </authorList>
    </citation>
    <scope>NUCLEOTIDE SEQUENCE [LARGE SCALE GENOMIC DNA]</scope>
    <source>
        <strain evidence="3">DSM 6200 / JCM 39069 / Hxd3</strain>
    </source>
</reference>
<dbReference type="Proteomes" id="UP000008561">
    <property type="component" value="Chromosome"/>
</dbReference>
<dbReference type="InterPro" id="IPR025658">
    <property type="entry name" value="Cyclophilin_TM1367"/>
</dbReference>
<accession>A8ZWT3</accession>